<dbReference type="Pfam" id="PF15901">
    <property type="entry name" value="Sortilin_C"/>
    <property type="match status" value="1"/>
</dbReference>
<keyword evidence="3" id="KW-1185">Reference proteome</keyword>
<name>A0AA39NL07_9AGAR</name>
<sequence>MIVPGSTSPNFLVGQGLRKDETQSINEFVIIFLDFADLCSRKYKAGNFKQWYTRPVQSKSLMGHKQWDKRSKVNTDHYVGKTFSELVEQEENCTCVYSGYDNFNFDHIQNGETV</sequence>
<dbReference type="Proteomes" id="UP001175227">
    <property type="component" value="Unassembled WGS sequence"/>
</dbReference>
<dbReference type="InterPro" id="IPR031777">
    <property type="entry name" value="Sortilin_C"/>
</dbReference>
<proteinExistence type="predicted"/>
<organism evidence="2 3">
    <name type="scientific">Armillaria novae-zelandiae</name>
    <dbReference type="NCBI Taxonomy" id="153914"/>
    <lineage>
        <taxon>Eukaryota</taxon>
        <taxon>Fungi</taxon>
        <taxon>Dikarya</taxon>
        <taxon>Basidiomycota</taxon>
        <taxon>Agaricomycotina</taxon>
        <taxon>Agaricomycetes</taxon>
        <taxon>Agaricomycetidae</taxon>
        <taxon>Agaricales</taxon>
        <taxon>Marasmiineae</taxon>
        <taxon>Physalacriaceae</taxon>
        <taxon>Armillaria</taxon>
    </lineage>
</organism>
<protein>
    <recommendedName>
        <fullName evidence="1">Sortilin C-terminal domain-containing protein</fullName>
    </recommendedName>
</protein>
<dbReference type="EMBL" id="JAUEPR010000074">
    <property type="protein sequence ID" value="KAK0467552.1"/>
    <property type="molecule type" value="Genomic_DNA"/>
</dbReference>
<gene>
    <name evidence="2" type="ORF">IW261DRAFT_1573948</name>
</gene>
<evidence type="ECO:0000313" key="3">
    <source>
        <dbReference type="Proteomes" id="UP001175227"/>
    </source>
</evidence>
<feature type="domain" description="Sortilin C-terminal" evidence="1">
    <location>
        <begin position="3"/>
        <end position="108"/>
    </location>
</feature>
<comment type="caution">
    <text evidence="2">The sequence shown here is derived from an EMBL/GenBank/DDBJ whole genome shotgun (WGS) entry which is preliminary data.</text>
</comment>
<reference evidence="2" key="1">
    <citation type="submission" date="2023-06" db="EMBL/GenBank/DDBJ databases">
        <authorList>
            <consortium name="Lawrence Berkeley National Laboratory"/>
            <person name="Ahrendt S."/>
            <person name="Sahu N."/>
            <person name="Indic B."/>
            <person name="Wong-Bajracharya J."/>
            <person name="Merenyi Z."/>
            <person name="Ke H.-M."/>
            <person name="Monk M."/>
            <person name="Kocsube S."/>
            <person name="Drula E."/>
            <person name="Lipzen A."/>
            <person name="Balint B."/>
            <person name="Henrissat B."/>
            <person name="Andreopoulos B."/>
            <person name="Martin F.M."/>
            <person name="Harder C.B."/>
            <person name="Rigling D."/>
            <person name="Ford K.L."/>
            <person name="Foster G.D."/>
            <person name="Pangilinan J."/>
            <person name="Papanicolaou A."/>
            <person name="Barry K."/>
            <person name="LaButti K."/>
            <person name="Viragh M."/>
            <person name="Koriabine M."/>
            <person name="Yan M."/>
            <person name="Riley R."/>
            <person name="Champramary S."/>
            <person name="Plett K.L."/>
            <person name="Tsai I.J."/>
            <person name="Slot J."/>
            <person name="Sipos G."/>
            <person name="Plett J."/>
            <person name="Nagy L.G."/>
            <person name="Grigoriev I.V."/>
        </authorList>
    </citation>
    <scope>NUCLEOTIDE SEQUENCE</scope>
    <source>
        <strain evidence="2">ICMP 16352</strain>
    </source>
</reference>
<evidence type="ECO:0000259" key="1">
    <source>
        <dbReference type="Pfam" id="PF15901"/>
    </source>
</evidence>
<evidence type="ECO:0000313" key="2">
    <source>
        <dbReference type="EMBL" id="KAK0467552.1"/>
    </source>
</evidence>
<accession>A0AA39NL07</accession>
<dbReference type="AlphaFoldDB" id="A0AA39NL07"/>